<evidence type="ECO:0000256" key="2">
    <source>
        <dbReference type="ARBA" id="ARBA00007809"/>
    </source>
</evidence>
<dbReference type="Pfam" id="PF03083">
    <property type="entry name" value="MtN3_slv"/>
    <property type="match status" value="2"/>
</dbReference>
<feature type="transmembrane region" description="Helical" evidence="9">
    <location>
        <begin position="190"/>
        <end position="213"/>
    </location>
</feature>
<dbReference type="GO" id="GO:0012505">
    <property type="term" value="C:endomembrane system"/>
    <property type="evidence" value="ECO:0007669"/>
    <property type="project" value="UniProtKB-SubCell"/>
</dbReference>
<keyword evidence="6" id="KW-0677">Repeat</keyword>
<gene>
    <name evidence="10" type="ORF">C5167_041026</name>
</gene>
<evidence type="ECO:0000256" key="7">
    <source>
        <dbReference type="ARBA" id="ARBA00022989"/>
    </source>
</evidence>
<comment type="function">
    <text evidence="9">Mediates both low-affinity uptake and efflux of sugar across the membrane.</text>
</comment>
<dbReference type="GO" id="GO:0051119">
    <property type="term" value="F:sugar transmembrane transporter activity"/>
    <property type="evidence" value="ECO:0007669"/>
    <property type="project" value="InterPro"/>
</dbReference>
<sequence length="259" mass="29220">MISAAAARRIVGIVGNVISFFLFLSPLPTFFSIYKKGAVEDFSPYPYIVTVLNCALWVFYGFVTPNSLLVITINGGGLVIELIYVAIYFFYADNKQRKRPCIWSLAEIVFLVAVVLLCSLIPNPQSWRGVVIGWLCVAVNIGMYAIPCLAMRQVYKTKSLEYMPFWLSLACFLNGLCWLAYSLLGFDKYILTSNGIGLVLGLIQIIVIGYYFFKYPQPKDYISWPNLPNWWKFLKSKMNNKTVDEKAGGGGKVELTDMV</sequence>
<dbReference type="PANTHER" id="PTHR10791:SF236">
    <property type="entry name" value="BIDIRECTIONAL SUGAR TRANSPORTER SWEET8"/>
    <property type="match status" value="1"/>
</dbReference>
<keyword evidence="3 9" id="KW-0813">Transport</keyword>
<dbReference type="Gramene" id="RZC48063">
    <property type="protein sequence ID" value="RZC48063"/>
    <property type="gene ID" value="C5167_041026"/>
</dbReference>
<keyword evidence="8 9" id="KW-0472">Membrane</keyword>
<feature type="transmembrane region" description="Helical" evidence="9">
    <location>
        <begin position="162"/>
        <end position="184"/>
    </location>
</feature>
<comment type="subcellular location">
    <subcellularLocation>
        <location evidence="9">Cell membrane</location>
        <topology evidence="9">Multi-pass membrane protein</topology>
    </subcellularLocation>
    <subcellularLocation>
        <location evidence="1">Endomembrane system</location>
        <topology evidence="1">Multi-pass membrane protein</topology>
    </subcellularLocation>
</comment>
<dbReference type="PANTHER" id="PTHR10791">
    <property type="entry name" value="RAG1-ACTIVATING PROTEIN 1"/>
    <property type="match status" value="1"/>
</dbReference>
<comment type="similarity">
    <text evidence="2 9">Belongs to the SWEET sugar transporter family.</text>
</comment>
<evidence type="ECO:0000256" key="1">
    <source>
        <dbReference type="ARBA" id="ARBA00004127"/>
    </source>
</evidence>
<evidence type="ECO:0000256" key="5">
    <source>
        <dbReference type="ARBA" id="ARBA00022692"/>
    </source>
</evidence>
<dbReference type="OrthoDB" id="1916104at2759"/>
<dbReference type="InterPro" id="IPR004316">
    <property type="entry name" value="SWEET_rpt"/>
</dbReference>
<keyword evidence="11" id="KW-1185">Reference proteome</keyword>
<evidence type="ECO:0000313" key="11">
    <source>
        <dbReference type="Proteomes" id="UP000316621"/>
    </source>
</evidence>
<protein>
    <recommendedName>
        <fullName evidence="9">Bidirectional sugar transporter SWEET</fullName>
    </recommendedName>
</protein>
<organism evidence="10 11">
    <name type="scientific">Papaver somniferum</name>
    <name type="common">Opium poppy</name>
    <dbReference type="NCBI Taxonomy" id="3469"/>
    <lineage>
        <taxon>Eukaryota</taxon>
        <taxon>Viridiplantae</taxon>
        <taxon>Streptophyta</taxon>
        <taxon>Embryophyta</taxon>
        <taxon>Tracheophyta</taxon>
        <taxon>Spermatophyta</taxon>
        <taxon>Magnoliopsida</taxon>
        <taxon>Ranunculales</taxon>
        <taxon>Papaveraceae</taxon>
        <taxon>Papaveroideae</taxon>
        <taxon>Papaver</taxon>
    </lineage>
</organism>
<dbReference type="InterPro" id="IPR047664">
    <property type="entry name" value="SWEET"/>
</dbReference>
<dbReference type="AlphaFoldDB" id="A0A4Y7IGM5"/>
<dbReference type="GO" id="GO:0005886">
    <property type="term" value="C:plasma membrane"/>
    <property type="evidence" value="ECO:0007669"/>
    <property type="project" value="UniProtKB-SubCell"/>
</dbReference>
<evidence type="ECO:0000256" key="8">
    <source>
        <dbReference type="ARBA" id="ARBA00023136"/>
    </source>
</evidence>
<dbReference type="Gene3D" id="1.20.1280.290">
    <property type="match status" value="2"/>
</dbReference>
<dbReference type="STRING" id="3469.A0A4Y7IGM5"/>
<evidence type="ECO:0000256" key="3">
    <source>
        <dbReference type="ARBA" id="ARBA00022448"/>
    </source>
</evidence>
<dbReference type="FunFam" id="1.20.1280.290:FF:000002">
    <property type="entry name" value="Bidirectional sugar transporter SWEET"/>
    <property type="match status" value="1"/>
</dbReference>
<proteinExistence type="inferred from homology"/>
<keyword evidence="5 9" id="KW-0812">Transmembrane</keyword>
<evidence type="ECO:0000256" key="6">
    <source>
        <dbReference type="ARBA" id="ARBA00022737"/>
    </source>
</evidence>
<evidence type="ECO:0000256" key="4">
    <source>
        <dbReference type="ARBA" id="ARBA00022597"/>
    </source>
</evidence>
<feature type="transmembrane region" description="Helical" evidence="9">
    <location>
        <begin position="102"/>
        <end position="122"/>
    </location>
</feature>
<dbReference type="Proteomes" id="UP000316621">
    <property type="component" value="Chromosome 1"/>
</dbReference>
<dbReference type="EMBL" id="CM010715">
    <property type="protein sequence ID" value="RZC48063.1"/>
    <property type="molecule type" value="Genomic_DNA"/>
</dbReference>
<feature type="transmembrane region" description="Helical" evidence="9">
    <location>
        <begin position="6"/>
        <end position="24"/>
    </location>
</feature>
<feature type="transmembrane region" description="Helical" evidence="9">
    <location>
        <begin position="45"/>
        <end position="63"/>
    </location>
</feature>
<reference evidence="10 11" key="1">
    <citation type="journal article" date="2018" name="Science">
        <title>The opium poppy genome and morphinan production.</title>
        <authorList>
            <person name="Guo L."/>
            <person name="Winzer T."/>
            <person name="Yang X."/>
            <person name="Li Y."/>
            <person name="Ning Z."/>
            <person name="He Z."/>
            <person name="Teodor R."/>
            <person name="Lu Y."/>
            <person name="Bowser T.A."/>
            <person name="Graham I.A."/>
            <person name="Ye K."/>
        </authorList>
    </citation>
    <scope>NUCLEOTIDE SEQUENCE [LARGE SCALE GENOMIC DNA]</scope>
    <source>
        <strain evidence="11">cv. HN1</strain>
        <tissue evidence="10">Leaves</tissue>
    </source>
</reference>
<evidence type="ECO:0000256" key="9">
    <source>
        <dbReference type="RuleBase" id="RU910715"/>
    </source>
</evidence>
<feature type="transmembrane region" description="Helical" evidence="9">
    <location>
        <begin position="69"/>
        <end position="90"/>
    </location>
</feature>
<keyword evidence="7 9" id="KW-1133">Transmembrane helix</keyword>
<evidence type="ECO:0000313" key="10">
    <source>
        <dbReference type="EMBL" id="RZC48063.1"/>
    </source>
</evidence>
<feature type="transmembrane region" description="Helical" evidence="9">
    <location>
        <begin position="128"/>
        <end position="150"/>
    </location>
</feature>
<accession>A0A4Y7IGM5</accession>
<keyword evidence="4 9" id="KW-0762">Sugar transport</keyword>
<name>A0A4Y7IGM5_PAPSO</name>
<dbReference type="FunFam" id="1.20.1280.290:FF:000001">
    <property type="entry name" value="Bidirectional sugar transporter SWEET"/>
    <property type="match status" value="1"/>
</dbReference>